<evidence type="ECO:0000259" key="4">
    <source>
        <dbReference type="Pfam" id="PF21788"/>
    </source>
</evidence>
<dbReference type="InterPro" id="IPR021896">
    <property type="entry name" value="THAP9-like_HTH"/>
</dbReference>
<comment type="caution">
    <text evidence="5">The sequence shown here is derived from an EMBL/GenBank/DDBJ whole genome shotgun (WGS) entry which is preliminary data.</text>
</comment>
<dbReference type="AlphaFoldDB" id="A0A8K0DC25"/>
<evidence type="ECO:0000259" key="2">
    <source>
        <dbReference type="Pfam" id="PF12017"/>
    </source>
</evidence>
<evidence type="ECO:0000313" key="5">
    <source>
        <dbReference type="EMBL" id="KAF2900232.1"/>
    </source>
</evidence>
<evidence type="ECO:0000256" key="1">
    <source>
        <dbReference type="SAM" id="MobiDB-lite"/>
    </source>
</evidence>
<reference evidence="5" key="1">
    <citation type="submission" date="2019-08" db="EMBL/GenBank/DDBJ databases">
        <title>The genome of the North American firefly Photinus pyralis.</title>
        <authorList>
            <consortium name="Photinus pyralis genome working group"/>
            <person name="Fallon T.R."/>
            <person name="Sander Lower S.E."/>
            <person name="Weng J.-K."/>
        </authorList>
    </citation>
    <scope>NUCLEOTIDE SEQUENCE</scope>
    <source>
        <strain evidence="5">TRF0915ILg1</strain>
        <tissue evidence="5">Whole body</tissue>
    </source>
</reference>
<feature type="domain" description="Transposable element P transposase-like RNase H" evidence="3">
    <location>
        <begin position="73"/>
        <end position="204"/>
    </location>
</feature>
<keyword evidence="6" id="KW-1185">Reference proteome</keyword>
<feature type="region of interest" description="Disordered" evidence="1">
    <location>
        <begin position="504"/>
        <end position="524"/>
    </location>
</feature>
<dbReference type="Pfam" id="PF21788">
    <property type="entry name" value="TNP-like_GBD"/>
    <property type="match status" value="1"/>
</dbReference>
<dbReference type="OrthoDB" id="6775048at2759"/>
<dbReference type="EMBL" id="VTPC01002327">
    <property type="protein sequence ID" value="KAF2900232.1"/>
    <property type="molecule type" value="Genomic_DNA"/>
</dbReference>
<evidence type="ECO:0000259" key="3">
    <source>
        <dbReference type="Pfam" id="PF21787"/>
    </source>
</evidence>
<evidence type="ECO:0000313" key="6">
    <source>
        <dbReference type="Proteomes" id="UP000801492"/>
    </source>
</evidence>
<dbReference type="Pfam" id="PF21787">
    <property type="entry name" value="TNP-like_RNaseH_N"/>
    <property type="match status" value="1"/>
</dbReference>
<feature type="domain" description="Transposable element P transposase-like GTP-binding insertion" evidence="4">
    <location>
        <begin position="232"/>
        <end position="342"/>
    </location>
</feature>
<dbReference type="InterPro" id="IPR048366">
    <property type="entry name" value="TNP-like_GBD"/>
</dbReference>
<organism evidence="5 6">
    <name type="scientific">Ignelater luminosus</name>
    <name type="common">Cucubano</name>
    <name type="synonym">Pyrophorus luminosus</name>
    <dbReference type="NCBI Taxonomy" id="2038154"/>
    <lineage>
        <taxon>Eukaryota</taxon>
        <taxon>Metazoa</taxon>
        <taxon>Ecdysozoa</taxon>
        <taxon>Arthropoda</taxon>
        <taxon>Hexapoda</taxon>
        <taxon>Insecta</taxon>
        <taxon>Pterygota</taxon>
        <taxon>Neoptera</taxon>
        <taxon>Endopterygota</taxon>
        <taxon>Coleoptera</taxon>
        <taxon>Polyphaga</taxon>
        <taxon>Elateriformia</taxon>
        <taxon>Elateroidea</taxon>
        <taxon>Elateridae</taxon>
        <taxon>Agrypninae</taxon>
        <taxon>Pyrophorini</taxon>
        <taxon>Ignelater</taxon>
    </lineage>
</organism>
<proteinExistence type="predicted"/>
<dbReference type="Proteomes" id="UP000801492">
    <property type="component" value="Unassembled WGS sequence"/>
</dbReference>
<evidence type="ECO:0008006" key="7">
    <source>
        <dbReference type="Google" id="ProtNLM"/>
    </source>
</evidence>
<dbReference type="InterPro" id="IPR048365">
    <property type="entry name" value="TNP-like_RNaseH_N"/>
</dbReference>
<name>A0A8K0DC25_IGNLU</name>
<feature type="domain" description="THAP9-like helix-turn-helix" evidence="2">
    <location>
        <begin position="8"/>
        <end position="63"/>
    </location>
</feature>
<sequence length="524" mass="60304">MHNELNDVTKNFINSQLRNVNKTNGKRWTTEDKAFALSLYKRSPRLYRYLENQFELPSIRTLKTVLSKIPFASGLNPAILNYLKTQVSQMTELEKFVTIAFDEISLAKGFYYEGNKQTICGFEDLGHLGKTSRPANHALVIMLRGIKRSFKQVLGYYFTSSVISTIHLKHIITNTIKELQNIGLKVIATICDQGTTNQAALSALCNETNKNGGGYDFIINNQTVFVIYDVPHLLKNTRNCLIKCKIEFGLNKFAKLGHIQNAYELDQKVRTYKQLRKLKQHYFNFADSYIKMKVKIAAQQLSESVAAAIETFTAVGLMPTEALHTAEFVHQIDKIFDSLNDFTIFIDAIDPVQNQDCEVMDSMLYDMPQFSADDLIENQASAYVAGYILKALSLPDCVACQNQFLSKDVSRNHIFVNFKEFYDDNRLLYANDNIIELVKRIHICGYEFLDKHGQESDLENKIKHLYQNHFKIDNCCSEHNFNEIIVDKCVTLIIYKYVREKHEDKKNKPSKGHTIKMKRFQNAH</sequence>
<dbReference type="Pfam" id="PF12017">
    <property type="entry name" value="Tnp_P_element"/>
    <property type="match status" value="1"/>
</dbReference>
<accession>A0A8K0DC25</accession>
<feature type="compositionally biased region" description="Basic residues" evidence="1">
    <location>
        <begin position="508"/>
        <end position="524"/>
    </location>
</feature>
<gene>
    <name evidence="5" type="ORF">ILUMI_05952</name>
</gene>
<protein>
    <recommendedName>
        <fullName evidence="7">Transposase</fullName>
    </recommendedName>
</protein>